<dbReference type="EMBL" id="JBHTIU010000039">
    <property type="protein sequence ID" value="MFD0870071.1"/>
    <property type="molecule type" value="Genomic_DNA"/>
</dbReference>
<comment type="subcellular location">
    <subcellularLocation>
        <location evidence="2">Spore coat</location>
    </subcellularLocation>
</comment>
<gene>
    <name evidence="5" type="ORF">ACFQ03_12995</name>
</gene>
<keyword evidence="5" id="KW-0946">Virion</keyword>
<organism evidence="5 6">
    <name type="scientific">Paenibacillus residui</name>
    <dbReference type="NCBI Taxonomy" id="629724"/>
    <lineage>
        <taxon>Bacteria</taxon>
        <taxon>Bacillati</taxon>
        <taxon>Bacillota</taxon>
        <taxon>Bacilli</taxon>
        <taxon>Bacillales</taxon>
        <taxon>Paenibacillaceae</taxon>
        <taxon>Paenibacillus</taxon>
    </lineage>
</organism>
<sequence length="348" mass="35964">MPFGAHETMEAHEMLNEKVNLINHFSMYAEQCEDQRLRQMLQAHLNTAIRHYDQLVAYTHDYSAAQGGPQAYGMPPSSPQQIKYGLHQPIPQIPQMHGRLNDKQILFAMLSFHKQSAKSHMAASLECADPNLRQMLMDGAVTCSNQAYEVFLFMNEQGQYQVPTMNDHTAKTFLHSYKPMEMGGYAGNPAGSSISGAYGSYPASNRPGMTHSSPYASSSQTGTTYSGPVMSGYGASHNSGAGSLAMTSASSPARLSSGSASGQGYSSLASGTSGAGTSMTSGAANSGASTVTSGSSTGAGSAPSSSSAAGASMAGGGMSSAAQHNGSGISSVSAASSSETEDSAGHQF</sequence>
<evidence type="ECO:0000256" key="1">
    <source>
        <dbReference type="ARBA" id="ARBA00022969"/>
    </source>
</evidence>
<dbReference type="InterPro" id="IPR012347">
    <property type="entry name" value="Ferritin-like"/>
</dbReference>
<dbReference type="Proteomes" id="UP001597120">
    <property type="component" value="Unassembled WGS sequence"/>
</dbReference>
<keyword evidence="1" id="KW-0749">Sporulation</keyword>
<feature type="region of interest" description="Disordered" evidence="4">
    <location>
        <begin position="244"/>
        <end position="348"/>
    </location>
</feature>
<proteinExistence type="inferred from homology"/>
<evidence type="ECO:0000313" key="6">
    <source>
        <dbReference type="Proteomes" id="UP001597120"/>
    </source>
</evidence>
<name>A0ABW3DAT4_9BACL</name>
<evidence type="ECO:0000256" key="3">
    <source>
        <dbReference type="ARBA" id="ARBA00024344"/>
    </source>
</evidence>
<feature type="compositionally biased region" description="Low complexity" evidence="4">
    <location>
        <begin position="319"/>
        <end position="338"/>
    </location>
</feature>
<accession>A0ABW3DAT4</accession>
<feature type="compositionally biased region" description="Low complexity" evidence="4">
    <location>
        <begin position="248"/>
        <end position="312"/>
    </location>
</feature>
<dbReference type="PANTHER" id="PTHR39183:SF1">
    <property type="entry name" value="SPORE COAT PROTEIN F-LIKE PROTEIN YHCQ"/>
    <property type="match status" value="1"/>
</dbReference>
<dbReference type="RefSeq" id="WP_379288567.1">
    <property type="nucleotide sequence ID" value="NZ_JBHTIU010000039.1"/>
</dbReference>
<dbReference type="Gene3D" id="1.20.1260.10">
    <property type="match status" value="1"/>
</dbReference>
<dbReference type="Pfam" id="PF07875">
    <property type="entry name" value="Coat_F"/>
    <property type="match status" value="1"/>
</dbReference>
<dbReference type="PANTHER" id="PTHR39183">
    <property type="entry name" value="SPORE COAT PROTEIN F-LIKE PROTEIN YHCQ"/>
    <property type="match status" value="1"/>
</dbReference>
<reference evidence="6" key="1">
    <citation type="journal article" date="2019" name="Int. J. Syst. Evol. Microbiol.">
        <title>The Global Catalogue of Microorganisms (GCM) 10K type strain sequencing project: providing services to taxonomists for standard genome sequencing and annotation.</title>
        <authorList>
            <consortium name="The Broad Institute Genomics Platform"/>
            <consortium name="The Broad Institute Genome Sequencing Center for Infectious Disease"/>
            <person name="Wu L."/>
            <person name="Ma J."/>
        </authorList>
    </citation>
    <scope>NUCLEOTIDE SEQUENCE [LARGE SCALE GENOMIC DNA]</scope>
    <source>
        <strain evidence="6">CCUG 57263</strain>
    </source>
</reference>
<dbReference type="InterPro" id="IPR012851">
    <property type="entry name" value="Spore_coat_CotF-like"/>
</dbReference>
<evidence type="ECO:0000256" key="4">
    <source>
        <dbReference type="SAM" id="MobiDB-lite"/>
    </source>
</evidence>
<keyword evidence="5" id="KW-0167">Capsid protein</keyword>
<keyword evidence="6" id="KW-1185">Reference proteome</keyword>
<evidence type="ECO:0000256" key="2">
    <source>
        <dbReference type="ARBA" id="ARBA00024325"/>
    </source>
</evidence>
<protein>
    <submittedName>
        <fullName evidence="5">Spore coat protein</fullName>
    </submittedName>
</protein>
<comment type="caution">
    <text evidence="5">The sequence shown here is derived from an EMBL/GenBank/DDBJ whole genome shotgun (WGS) entry which is preliminary data.</text>
</comment>
<comment type="similarity">
    <text evidence="3">Belongs to the CotF family.</text>
</comment>
<evidence type="ECO:0000313" key="5">
    <source>
        <dbReference type="EMBL" id="MFD0870071.1"/>
    </source>
</evidence>